<evidence type="ECO:0000313" key="8">
    <source>
        <dbReference type="EMBL" id="PXV96030.1"/>
    </source>
</evidence>
<dbReference type="Gene3D" id="2.40.30.170">
    <property type="match status" value="1"/>
</dbReference>
<comment type="similarity">
    <text evidence="2">Belongs to the membrane fusion protein (MFP) (TC 8.A.1) family.</text>
</comment>
<feature type="compositionally biased region" description="Low complexity" evidence="5">
    <location>
        <begin position="95"/>
        <end position="135"/>
    </location>
</feature>
<feature type="region of interest" description="Disordered" evidence="5">
    <location>
        <begin position="95"/>
        <end position="137"/>
    </location>
</feature>
<dbReference type="InterPro" id="IPR058649">
    <property type="entry name" value="CzcB_C"/>
</dbReference>
<evidence type="ECO:0000256" key="4">
    <source>
        <dbReference type="SAM" id="Coils"/>
    </source>
</evidence>
<dbReference type="Gene3D" id="1.10.287.1490">
    <property type="match status" value="1"/>
</dbReference>
<comment type="subcellular location">
    <subcellularLocation>
        <location evidence="1">Cell envelope</location>
    </subcellularLocation>
</comment>
<protein>
    <submittedName>
        <fullName evidence="8">RND family efflux transporter MFP subunit</fullName>
    </submittedName>
</protein>
<dbReference type="GO" id="GO:0030313">
    <property type="term" value="C:cell envelope"/>
    <property type="evidence" value="ECO:0007669"/>
    <property type="project" value="UniProtKB-SubCell"/>
</dbReference>
<dbReference type="InterPro" id="IPR050465">
    <property type="entry name" value="UPF0194_transport"/>
</dbReference>
<dbReference type="GO" id="GO:0022857">
    <property type="term" value="F:transmembrane transporter activity"/>
    <property type="evidence" value="ECO:0007669"/>
    <property type="project" value="InterPro"/>
</dbReference>
<comment type="caution">
    <text evidence="8">The sequence shown here is derived from an EMBL/GenBank/DDBJ whole genome shotgun (WGS) entry which is preliminary data.</text>
</comment>
<dbReference type="Pfam" id="PF25990">
    <property type="entry name" value="Beta-barrel_YknX"/>
    <property type="match status" value="1"/>
</dbReference>
<dbReference type="Pfam" id="PF25975">
    <property type="entry name" value="CzcB_C"/>
    <property type="match status" value="1"/>
</dbReference>
<evidence type="ECO:0000259" key="6">
    <source>
        <dbReference type="Pfam" id="PF25975"/>
    </source>
</evidence>
<sequence length="635" mass="68349">MSVKVKSKELIEKMKAKLASKNKKVFISLAIAAILIVSGVVAANVYASSSKENDTVYKETQVQYGNLTVGITESGTTSIGTETLDYDVTAVSVSKSSSSTSSSSTSSTSSSSTSSSSSSSGNSSSSSSTTSSSSSPALEVEEVYVASSQSVNEGDQILKVTDKSYQKVLNYLESAVKTATLNVENEKIEQQLAQNDADYTYKSNSSKNSTASAEYNATAQDLKDAVEEASDAITDWEDTVSTFTEEWNAKYYEQYDIDGLIEKCDKYSALIDKYKEEVSTLKETMSTLKEQITELETQISSYDSTQNNEKTLDELNTELTSLKESYSTAKSSLSTAKSNLSTAKSDYETAYSNYESGIASYEEMVAEGETALAEKEAEYDTLKAEYDEKVAKQTEGLIDAEQSMKEEQITSNNADTLYNIETNGLDDDLTEAEETLEDAQEALDTFNSLVVDSIVKANFSGTIISVGYVAGDEISSSTSIVTYGNPDEVTISVSVDQEDVASIAVNDTVNIEFTAYEGTAYEGTVSEIATSPTSEKSSTVSYAVTVKVNGDVSTLYSGMTANVTFITKEMDNVLYVSNKAIITEDTKTYVKVKNSDGTIEEREVTTGFSDGSNVEVVSGLSEGETALIESQVKSE</sequence>
<dbReference type="SUPFAM" id="SSF57997">
    <property type="entry name" value="Tropomyosin"/>
    <property type="match status" value="1"/>
</dbReference>
<keyword evidence="3 4" id="KW-0175">Coiled coil</keyword>
<feature type="coiled-coil region" evidence="4">
    <location>
        <begin position="422"/>
        <end position="449"/>
    </location>
</feature>
<dbReference type="AlphaFoldDB" id="A0A318EU34"/>
<feature type="domain" description="YknX-like beta-barrel" evidence="7">
    <location>
        <begin position="491"/>
        <end position="563"/>
    </location>
</feature>
<feature type="coiled-coil region" evidence="4">
    <location>
        <begin position="212"/>
        <end position="332"/>
    </location>
</feature>
<dbReference type="Gene3D" id="2.40.420.20">
    <property type="match status" value="1"/>
</dbReference>
<evidence type="ECO:0000256" key="1">
    <source>
        <dbReference type="ARBA" id="ARBA00004196"/>
    </source>
</evidence>
<dbReference type="PANTHER" id="PTHR32347">
    <property type="entry name" value="EFFLUX SYSTEM COMPONENT YKNX-RELATED"/>
    <property type="match status" value="1"/>
</dbReference>
<feature type="coiled-coil region" evidence="4">
    <location>
        <begin position="358"/>
        <end position="392"/>
    </location>
</feature>
<proteinExistence type="inferred from homology"/>
<evidence type="ECO:0000259" key="7">
    <source>
        <dbReference type="Pfam" id="PF25990"/>
    </source>
</evidence>
<organism evidence="8 9">
    <name type="scientific">Lachnotalea glycerini</name>
    <dbReference type="NCBI Taxonomy" id="1763509"/>
    <lineage>
        <taxon>Bacteria</taxon>
        <taxon>Bacillati</taxon>
        <taxon>Bacillota</taxon>
        <taxon>Clostridia</taxon>
        <taxon>Lachnospirales</taxon>
        <taxon>Lachnospiraceae</taxon>
        <taxon>Lachnotalea</taxon>
    </lineage>
</organism>
<dbReference type="InterPro" id="IPR006143">
    <property type="entry name" value="RND_pump_MFP"/>
</dbReference>
<evidence type="ECO:0000313" key="9">
    <source>
        <dbReference type="Proteomes" id="UP000247523"/>
    </source>
</evidence>
<gene>
    <name evidence="8" type="ORF">C8E03_101663</name>
</gene>
<evidence type="ECO:0000256" key="5">
    <source>
        <dbReference type="SAM" id="MobiDB-lite"/>
    </source>
</evidence>
<dbReference type="RefSeq" id="WP_170122880.1">
    <property type="nucleotide sequence ID" value="NZ_QICS01000001.1"/>
</dbReference>
<feature type="domain" description="CzcB-like C-terminal circularly permuted SH3-like" evidence="6">
    <location>
        <begin position="575"/>
        <end position="625"/>
    </location>
</feature>
<accession>A0A318EU34</accession>
<dbReference type="NCBIfam" id="TIGR01730">
    <property type="entry name" value="RND_mfp"/>
    <property type="match status" value="1"/>
</dbReference>
<dbReference type="Proteomes" id="UP000247523">
    <property type="component" value="Unassembled WGS sequence"/>
</dbReference>
<reference evidence="8 9" key="1">
    <citation type="submission" date="2018-05" db="EMBL/GenBank/DDBJ databases">
        <title>Genomic Encyclopedia of Type Strains, Phase IV (KMG-IV): sequencing the most valuable type-strain genomes for metagenomic binning, comparative biology and taxonomic classification.</title>
        <authorList>
            <person name="Goeker M."/>
        </authorList>
    </citation>
    <scope>NUCLEOTIDE SEQUENCE [LARGE SCALE GENOMIC DNA]</scope>
    <source>
        <strain evidence="8 9">DSM 28816</strain>
    </source>
</reference>
<evidence type="ECO:0000256" key="3">
    <source>
        <dbReference type="ARBA" id="ARBA00023054"/>
    </source>
</evidence>
<name>A0A318EU34_9FIRM</name>
<evidence type="ECO:0000256" key="2">
    <source>
        <dbReference type="ARBA" id="ARBA00009477"/>
    </source>
</evidence>
<dbReference type="EMBL" id="QICS01000001">
    <property type="protein sequence ID" value="PXV96030.1"/>
    <property type="molecule type" value="Genomic_DNA"/>
</dbReference>
<dbReference type="GO" id="GO:0016020">
    <property type="term" value="C:membrane"/>
    <property type="evidence" value="ECO:0007669"/>
    <property type="project" value="InterPro"/>
</dbReference>
<dbReference type="InterPro" id="IPR058636">
    <property type="entry name" value="Beta-barrel_YknX"/>
</dbReference>